<evidence type="ECO:0000313" key="2">
    <source>
        <dbReference type="Proteomes" id="UP000240325"/>
    </source>
</evidence>
<keyword evidence="2" id="KW-1185">Reference proteome</keyword>
<name>A0A2H4UVQ9_9VIRU</name>
<evidence type="ECO:0000313" key="1">
    <source>
        <dbReference type="EMBL" id="ATZ81003.1"/>
    </source>
</evidence>
<accession>A0A2H4UVQ9</accession>
<organism evidence="1">
    <name type="scientific">Bodo saltans virus</name>
    <dbReference type="NCBI Taxonomy" id="2024608"/>
    <lineage>
        <taxon>Viruses</taxon>
        <taxon>Varidnaviria</taxon>
        <taxon>Bamfordvirae</taxon>
        <taxon>Nucleocytoviricota</taxon>
        <taxon>Megaviricetes</taxon>
        <taxon>Imitervirales</taxon>
        <taxon>Mimiviridae</taxon>
        <taxon>Klosneuvirinae</taxon>
        <taxon>Theiavirus</taxon>
        <taxon>Theiavirus salishense</taxon>
    </lineage>
</organism>
<dbReference type="Proteomes" id="UP000240325">
    <property type="component" value="Segment"/>
</dbReference>
<reference evidence="1" key="1">
    <citation type="journal article" date="2017" name="Elife">
        <title>The kinetoplastid-infecting Bodo saltans virus (BsV), a window into the most abundant giant viruses in the sea.</title>
        <authorList>
            <person name="Deeg C.M."/>
            <person name="Chow C.-E.T."/>
            <person name="Suttle C.A."/>
        </authorList>
    </citation>
    <scope>NUCLEOTIDE SEQUENCE</scope>
    <source>
        <strain evidence="1">NG1</strain>
    </source>
</reference>
<dbReference type="Gene3D" id="3.90.228.10">
    <property type="match status" value="1"/>
</dbReference>
<dbReference type="PROSITE" id="PS50216">
    <property type="entry name" value="DHHC"/>
    <property type="match status" value="1"/>
</dbReference>
<protein>
    <submittedName>
        <fullName evidence="1">Poly (ADP-ribose) polymerase</fullName>
    </submittedName>
</protein>
<sequence length="472" mass="55413">MIECKKCLLSIMEIEFHCCTCLQHWNSDNFFHCDKCHKVLNDKEQHCNKCCLINSKKLQHCCYCKSYFDENKIIHCSYCHKEFPVDLKHCCSCDKEYHANLKHCCGCKKEYHTDLKHCCKCKIEYNDDLKHCCKCKIEYNDDLKHCCKCQCAYDCDELGNVYHCCKCRMAYYENTYHCCVCKTNFDRNTYHCCDCVFNNKTCNGECEKEAFELLMSKLKDFWMLNKNIDDMTITDEITNDNFIPSFCLGNSNKCNAYKKFMKTVKILGFTGLKQILNDDTQYKFAYHGTNIISNAQYICCDGFNINLRNRQIHGVGEYFSSSISTCKKYSKQNGCIIVALILTKHNNFSIIDKSSEKWYVVNNTKNDTYVLPIGIYETNIEITDFSDCPKKKFKKIQNSNKINVYYIKNGDIYDYAEEGSKLILENIKKNNYKFIFTYEDDNYKVFEYLIDLSAMTQTNMKSNTTRGLLITC</sequence>
<dbReference type="SUPFAM" id="SSF56399">
    <property type="entry name" value="ADP-ribosylation"/>
    <property type="match status" value="1"/>
</dbReference>
<proteinExistence type="predicted"/>
<dbReference type="EMBL" id="MF782455">
    <property type="protein sequence ID" value="ATZ81003.1"/>
    <property type="molecule type" value="Genomic_DNA"/>
</dbReference>
<gene>
    <name evidence="1" type="ORF">BMW23_0958</name>
</gene>